<evidence type="ECO:0000256" key="1">
    <source>
        <dbReference type="ARBA" id="ARBA00004245"/>
    </source>
</evidence>
<dbReference type="InterPro" id="IPR028455">
    <property type="entry name" value="ABI3_SH3"/>
</dbReference>
<dbReference type="PANTHER" id="PTHR10460">
    <property type="entry name" value="ABL INTERACTOR FAMILY MEMBER"/>
    <property type="match status" value="1"/>
</dbReference>
<evidence type="ECO:0000256" key="8">
    <source>
        <dbReference type="ARBA" id="ARBA00023054"/>
    </source>
</evidence>
<evidence type="ECO:0000256" key="10">
    <source>
        <dbReference type="ARBA" id="ARBA00023273"/>
    </source>
</evidence>
<dbReference type="InterPro" id="IPR012849">
    <property type="entry name" value="Abl-interactor_HHR_dom"/>
</dbReference>
<dbReference type="PANTHER" id="PTHR10460:SF60">
    <property type="entry name" value="ABI GENE FAMILY MEMBER 3"/>
    <property type="match status" value="1"/>
</dbReference>
<dbReference type="PROSITE" id="PS50192">
    <property type="entry name" value="T_SNARE"/>
    <property type="match status" value="1"/>
</dbReference>
<sequence>MKDQSCTDEITQIFQEAPPARQALLDNYNNLMNVADYCENNYLQAGADAAKALEETKNFTTQSLASVAYQISTLASNVLKLLDAQNSQLRHMESSVNLIGQTVDMHREKVARREIGAFTTAKRVPRSHKIIPPATGKEPKPKYTRSPITYSDLDTQGHGMKNSGKLLGKAGSTRKHGGTISRSTSRAPPEPVQCPIAPSLSQGASLTSLHDRSIGSSFGKAVPPPVVPSWPASPDSDIITTLLEEAPPPPLSLMEDGDAAMTAPAPPPPPPMAPPASSLDVPPPPPLPPTTSSPEPAHTSLACIPPPPAPPPLETAEENSFPPPMPPPSDEPLPPPTSEGLELPGPPPSDEVDEDLVIPAPPPPNFPDSVVGFDDDMSLLPPPADYDTTGPTDFLEKVVALYSYNSGNPGDLVFLEGEVIYLIKRNEDGWCEGLLNGVEGFFPGNYVDSSTS</sequence>
<reference evidence="16" key="1">
    <citation type="submission" date="2025-08" db="UniProtKB">
        <authorList>
            <consortium name="RefSeq"/>
        </authorList>
    </citation>
    <scope>IDENTIFICATION</scope>
</reference>
<evidence type="ECO:0000256" key="7">
    <source>
        <dbReference type="ARBA" id="ARBA00022553"/>
    </source>
</evidence>
<dbReference type="CDD" id="cd11826">
    <property type="entry name" value="SH3_Abi"/>
    <property type="match status" value="1"/>
</dbReference>
<proteinExistence type="inferred from homology"/>
<evidence type="ECO:0000256" key="6">
    <source>
        <dbReference type="ARBA" id="ARBA00022490"/>
    </source>
</evidence>
<evidence type="ECO:0000256" key="9">
    <source>
        <dbReference type="ARBA" id="ARBA00023212"/>
    </source>
</evidence>
<organism evidence="15 16">
    <name type="scientific">Salmo salar</name>
    <name type="common">Atlantic salmon</name>
    <dbReference type="NCBI Taxonomy" id="8030"/>
    <lineage>
        <taxon>Eukaryota</taxon>
        <taxon>Metazoa</taxon>
        <taxon>Chordata</taxon>
        <taxon>Craniata</taxon>
        <taxon>Vertebrata</taxon>
        <taxon>Euteleostomi</taxon>
        <taxon>Actinopterygii</taxon>
        <taxon>Neopterygii</taxon>
        <taxon>Teleostei</taxon>
        <taxon>Protacanthopterygii</taxon>
        <taxon>Salmoniformes</taxon>
        <taxon>Salmonidae</taxon>
        <taxon>Salmoninae</taxon>
        <taxon>Salmo</taxon>
    </lineage>
</organism>
<evidence type="ECO:0000313" key="15">
    <source>
        <dbReference type="Proteomes" id="UP001652741"/>
    </source>
</evidence>
<evidence type="ECO:0000256" key="3">
    <source>
        <dbReference type="ARBA" id="ARBA00004510"/>
    </source>
</evidence>
<evidence type="ECO:0000256" key="4">
    <source>
        <dbReference type="ARBA" id="ARBA00010020"/>
    </source>
</evidence>
<dbReference type="Gene3D" id="2.30.30.40">
    <property type="entry name" value="SH3 Domains"/>
    <property type="match status" value="1"/>
</dbReference>
<dbReference type="InterPro" id="IPR028457">
    <property type="entry name" value="ABI"/>
</dbReference>
<feature type="region of interest" description="Disordered" evidence="12">
    <location>
        <begin position="244"/>
        <end position="385"/>
    </location>
</feature>
<protein>
    <submittedName>
        <fullName evidence="16">Abl interactor 1 isoform X2</fullName>
    </submittedName>
</protein>
<feature type="compositionally biased region" description="Pro residues" evidence="12">
    <location>
        <begin position="321"/>
        <end position="337"/>
    </location>
</feature>
<name>A0ABM3EGJ7_SALSA</name>
<feature type="domain" description="SH3" evidence="13">
    <location>
        <begin position="393"/>
        <end position="452"/>
    </location>
</feature>
<feature type="compositionally biased region" description="Pro residues" evidence="12">
    <location>
        <begin position="281"/>
        <end position="291"/>
    </location>
</feature>
<dbReference type="RefSeq" id="XP_045570206.1">
    <property type="nucleotide sequence ID" value="XM_045714250.1"/>
</dbReference>
<feature type="domain" description="T-SNARE coiled-coil homology" evidence="14">
    <location>
        <begin position="51"/>
        <end position="113"/>
    </location>
</feature>
<keyword evidence="8" id="KW-0175">Coiled coil</keyword>
<gene>
    <name evidence="16" type="primary">abi1</name>
</gene>
<evidence type="ECO:0000256" key="2">
    <source>
        <dbReference type="ARBA" id="ARBA00004486"/>
    </source>
</evidence>
<dbReference type="SUPFAM" id="SSF50044">
    <property type="entry name" value="SH3-domain"/>
    <property type="match status" value="1"/>
</dbReference>
<evidence type="ECO:0000256" key="5">
    <source>
        <dbReference type="ARBA" id="ARBA00022443"/>
    </source>
</evidence>
<comment type="subcellular location">
    <subcellularLocation>
        <location evidence="2">Cell projection</location>
        <location evidence="2">Filopodium</location>
    </subcellularLocation>
    <subcellularLocation>
        <location evidence="3">Cell projection</location>
        <location evidence="3">Lamellipodium</location>
    </subcellularLocation>
    <subcellularLocation>
        <location evidence="1">Cytoplasm</location>
        <location evidence="1">Cytoskeleton</location>
    </subcellularLocation>
</comment>
<keyword evidence="5 11" id="KW-0728">SH3 domain</keyword>
<keyword evidence="6" id="KW-0963">Cytoplasm</keyword>
<dbReference type="Pfam" id="PF07815">
    <property type="entry name" value="Abi_HHR"/>
    <property type="match status" value="1"/>
</dbReference>
<evidence type="ECO:0000256" key="12">
    <source>
        <dbReference type="SAM" id="MobiDB-lite"/>
    </source>
</evidence>
<dbReference type="InterPro" id="IPR000727">
    <property type="entry name" value="T_SNARE_dom"/>
</dbReference>
<evidence type="ECO:0000313" key="16">
    <source>
        <dbReference type="RefSeq" id="XP_045570206.1"/>
    </source>
</evidence>
<dbReference type="Pfam" id="PF14604">
    <property type="entry name" value="SH3_9"/>
    <property type="match status" value="1"/>
</dbReference>
<feature type="compositionally biased region" description="Pro residues" evidence="12">
    <location>
        <begin position="264"/>
        <end position="274"/>
    </location>
</feature>
<accession>A0ABM3EGJ7</accession>
<keyword evidence="9" id="KW-0206">Cytoskeleton</keyword>
<feature type="compositionally biased region" description="Pro residues" evidence="12">
    <location>
        <begin position="304"/>
        <end position="313"/>
    </location>
</feature>
<comment type="similarity">
    <text evidence="4">Belongs to the ABI family.</text>
</comment>
<dbReference type="SMART" id="SM00326">
    <property type="entry name" value="SH3"/>
    <property type="match status" value="1"/>
</dbReference>
<dbReference type="Proteomes" id="UP001652741">
    <property type="component" value="Chromosome ssa03"/>
</dbReference>
<feature type="region of interest" description="Disordered" evidence="12">
    <location>
        <begin position="151"/>
        <end position="206"/>
    </location>
</feature>
<keyword evidence="7" id="KW-0597">Phosphoprotein</keyword>
<dbReference type="PROSITE" id="PS50002">
    <property type="entry name" value="SH3"/>
    <property type="match status" value="1"/>
</dbReference>
<keyword evidence="15" id="KW-1185">Reference proteome</keyword>
<keyword evidence="10" id="KW-0966">Cell projection</keyword>
<dbReference type="PRINTS" id="PR00499">
    <property type="entry name" value="P67PHOX"/>
</dbReference>
<dbReference type="Gene3D" id="6.10.140.1620">
    <property type="match status" value="1"/>
</dbReference>
<dbReference type="InterPro" id="IPR036028">
    <property type="entry name" value="SH3-like_dom_sf"/>
</dbReference>
<evidence type="ECO:0000256" key="11">
    <source>
        <dbReference type="PROSITE-ProRule" id="PRU00192"/>
    </source>
</evidence>
<evidence type="ECO:0000259" key="13">
    <source>
        <dbReference type="PROSITE" id="PS50002"/>
    </source>
</evidence>
<dbReference type="InterPro" id="IPR001452">
    <property type="entry name" value="SH3_domain"/>
</dbReference>
<dbReference type="GeneID" id="100195035"/>
<dbReference type="PRINTS" id="PR00452">
    <property type="entry name" value="SH3DOMAIN"/>
</dbReference>
<evidence type="ECO:0000259" key="14">
    <source>
        <dbReference type="PROSITE" id="PS50192"/>
    </source>
</evidence>